<dbReference type="PRINTS" id="PR01021">
    <property type="entry name" value="OMPADOMAIN"/>
</dbReference>
<feature type="compositionally biased region" description="Basic and acidic residues" evidence="5">
    <location>
        <begin position="669"/>
        <end position="685"/>
    </location>
</feature>
<dbReference type="InterPro" id="IPR011042">
    <property type="entry name" value="6-blade_b-propeller_TolB-like"/>
</dbReference>
<evidence type="ECO:0000256" key="4">
    <source>
        <dbReference type="PROSITE-ProRule" id="PRU00473"/>
    </source>
</evidence>
<keyword evidence="3" id="KW-0998">Cell outer membrane</keyword>
<dbReference type="Gene3D" id="1.25.40.10">
    <property type="entry name" value="Tetratricopeptide repeat domain"/>
    <property type="match status" value="1"/>
</dbReference>
<keyword evidence="9" id="KW-1185">Reference proteome</keyword>
<dbReference type="Pfam" id="PF00691">
    <property type="entry name" value="OmpA"/>
    <property type="match status" value="1"/>
</dbReference>
<dbReference type="Gene3D" id="3.30.1330.60">
    <property type="entry name" value="OmpA-like domain"/>
    <property type="match status" value="1"/>
</dbReference>
<evidence type="ECO:0000313" key="9">
    <source>
        <dbReference type="Proteomes" id="UP000435357"/>
    </source>
</evidence>
<dbReference type="PANTHER" id="PTHR30329:SF21">
    <property type="entry name" value="LIPOPROTEIN YIAD-RELATED"/>
    <property type="match status" value="1"/>
</dbReference>
<keyword evidence="2 4" id="KW-0472">Membrane</keyword>
<dbReference type="InterPro" id="IPR011659">
    <property type="entry name" value="WD40"/>
</dbReference>
<dbReference type="InterPro" id="IPR006664">
    <property type="entry name" value="OMP_bac"/>
</dbReference>
<proteinExistence type="predicted"/>
<dbReference type="AlphaFoldDB" id="A0A6N6M7E4"/>
<reference evidence="8 9" key="1">
    <citation type="submission" date="2019-09" db="EMBL/GenBank/DDBJ databases">
        <title>Genomes of Cryomorphaceae.</title>
        <authorList>
            <person name="Bowman J.P."/>
        </authorList>
    </citation>
    <scope>NUCLEOTIDE SEQUENCE [LARGE SCALE GENOMIC DNA]</scope>
    <source>
        <strain evidence="8 9">KCTC 52047</strain>
    </source>
</reference>
<feature type="region of interest" description="Disordered" evidence="5">
    <location>
        <begin position="661"/>
        <end position="685"/>
    </location>
</feature>
<dbReference type="SUPFAM" id="SSF81901">
    <property type="entry name" value="HCP-like"/>
    <property type="match status" value="1"/>
</dbReference>
<protein>
    <submittedName>
        <fullName evidence="8">OmpA family protein</fullName>
    </submittedName>
</protein>
<feature type="signal peptide" evidence="6">
    <location>
        <begin position="1"/>
        <end position="30"/>
    </location>
</feature>
<evidence type="ECO:0000256" key="2">
    <source>
        <dbReference type="ARBA" id="ARBA00023136"/>
    </source>
</evidence>
<dbReference type="PROSITE" id="PS51123">
    <property type="entry name" value="OMPA_2"/>
    <property type="match status" value="1"/>
</dbReference>
<dbReference type="PRINTS" id="PR01023">
    <property type="entry name" value="NAFLGMOTY"/>
</dbReference>
<comment type="subcellular location">
    <subcellularLocation>
        <location evidence="1">Cell outer membrane</location>
    </subcellularLocation>
</comment>
<dbReference type="EMBL" id="WACR01000005">
    <property type="protein sequence ID" value="KAB1064533.1"/>
    <property type="molecule type" value="Genomic_DNA"/>
</dbReference>
<dbReference type="InterPro" id="IPR006665">
    <property type="entry name" value="OmpA-like"/>
</dbReference>
<evidence type="ECO:0000256" key="1">
    <source>
        <dbReference type="ARBA" id="ARBA00004442"/>
    </source>
</evidence>
<dbReference type="GO" id="GO:0009279">
    <property type="term" value="C:cell outer membrane"/>
    <property type="evidence" value="ECO:0007669"/>
    <property type="project" value="UniProtKB-SubCell"/>
</dbReference>
<dbReference type="InterPro" id="IPR036737">
    <property type="entry name" value="OmpA-like_sf"/>
</dbReference>
<evidence type="ECO:0000313" key="8">
    <source>
        <dbReference type="EMBL" id="KAB1064533.1"/>
    </source>
</evidence>
<evidence type="ECO:0000256" key="6">
    <source>
        <dbReference type="SAM" id="SignalP"/>
    </source>
</evidence>
<dbReference type="OrthoDB" id="9809364at2"/>
<dbReference type="CDD" id="cd07185">
    <property type="entry name" value="OmpA_C-like"/>
    <property type="match status" value="1"/>
</dbReference>
<gene>
    <name evidence="8" type="ORF">F3059_07500</name>
</gene>
<keyword evidence="6" id="KW-0732">Signal</keyword>
<evidence type="ECO:0000256" key="3">
    <source>
        <dbReference type="ARBA" id="ARBA00023237"/>
    </source>
</evidence>
<comment type="caution">
    <text evidence="8">The sequence shown here is derived from an EMBL/GenBank/DDBJ whole genome shotgun (WGS) entry which is preliminary data.</text>
</comment>
<feature type="domain" description="OmpA-like" evidence="7">
    <location>
        <begin position="569"/>
        <end position="685"/>
    </location>
</feature>
<dbReference type="PANTHER" id="PTHR30329">
    <property type="entry name" value="STATOR ELEMENT OF FLAGELLAR MOTOR COMPLEX"/>
    <property type="match status" value="1"/>
</dbReference>
<evidence type="ECO:0000256" key="5">
    <source>
        <dbReference type="SAM" id="MobiDB-lite"/>
    </source>
</evidence>
<sequence>MNCSRFSKICLNKSRALALLFLFYGLASFAQETDCGTEDRKAEKYYEKGTDRKNSKGERIEYLIKALERDPDYPEANFAMAYIRIRDNVRRGKPFDKAKPKLIKAVEGCPTVHAAAFFYLAELEMLDGNYGEASRHYKQFLDFNEEGDDKYDMHHDEQLVKAREQYQLARFFESEYNNPKSFDPEVVKPVSTNESDEYLPLISPDNELMLFTRRDKLKQNPRGTAVKSARVDYIERFSSAKLKNSKLLDQGSPLPPPFNEEKEQNYGGAAVTINNKEIFITICTPGRNYVNCDIYTAEKVYGVNPRTKEKEWYWDELKPLDETVNTPKGWEAQPTLSRDGKTLIFASLREGSKGIDLYQSKRQPDGSWGQAMNLGLPLNTEANEKTPFFHADSRTLYFSSTGHLNFGGYDVFYSKLNDDGSWSEPINLGYPINTESDEHGYVVSTDGKRVYYAAKEFEGQVQEKVNIYSFKLYEEARPEKVVVMKGSVRNKNGKVPENAEVNVRNSVTEEVEKFEVDSIDGNYTAIVTMEEDADYVFNIEGKDVAFNNYTISGDIDTSYMDVDMEVDEVSLDKPYRIDNITFKTNSASLSGNSKSTLDAFAHYLDQNPTMKVSIEGHTDNVGDPESNLTLSTERAFTVMEYLQSQGISSDRLSFKGWGAKKPLASNSTEKGRAKNRRTEFVIKSK</sequence>
<accession>A0A6N6M7E4</accession>
<dbReference type="SUPFAM" id="SSF82171">
    <property type="entry name" value="DPP6 N-terminal domain-like"/>
    <property type="match status" value="1"/>
</dbReference>
<dbReference type="Pfam" id="PF07676">
    <property type="entry name" value="PD40"/>
    <property type="match status" value="2"/>
</dbReference>
<organism evidence="8 9">
    <name type="scientific">Salibacter halophilus</name>
    <dbReference type="NCBI Taxonomy" id="1803916"/>
    <lineage>
        <taxon>Bacteria</taxon>
        <taxon>Pseudomonadati</taxon>
        <taxon>Bacteroidota</taxon>
        <taxon>Flavobacteriia</taxon>
        <taxon>Flavobacteriales</taxon>
        <taxon>Salibacteraceae</taxon>
        <taxon>Salibacter</taxon>
    </lineage>
</organism>
<dbReference type="Gene3D" id="2.120.10.30">
    <property type="entry name" value="TolB, C-terminal domain"/>
    <property type="match status" value="1"/>
</dbReference>
<dbReference type="InterPro" id="IPR050330">
    <property type="entry name" value="Bact_OuterMem_StrucFunc"/>
</dbReference>
<dbReference type="Proteomes" id="UP000435357">
    <property type="component" value="Unassembled WGS sequence"/>
</dbReference>
<feature type="chain" id="PRO_5026648982" evidence="6">
    <location>
        <begin position="31"/>
        <end position="685"/>
    </location>
</feature>
<dbReference type="InterPro" id="IPR011990">
    <property type="entry name" value="TPR-like_helical_dom_sf"/>
</dbReference>
<evidence type="ECO:0000259" key="7">
    <source>
        <dbReference type="PROSITE" id="PS51123"/>
    </source>
</evidence>
<dbReference type="SUPFAM" id="SSF103088">
    <property type="entry name" value="OmpA-like"/>
    <property type="match status" value="1"/>
</dbReference>
<name>A0A6N6M7E4_9FLAO</name>